<accession>A0A4Q9E0D5</accession>
<dbReference type="EMBL" id="SIRE01000002">
    <property type="protein sequence ID" value="TBL81688.1"/>
    <property type="molecule type" value="Genomic_DNA"/>
</dbReference>
<protein>
    <submittedName>
        <fullName evidence="3">Stage II sporulation protein</fullName>
    </submittedName>
</protein>
<proteinExistence type="predicted"/>
<dbReference type="Proteomes" id="UP000293142">
    <property type="component" value="Unassembled WGS sequence"/>
</dbReference>
<feature type="domain" description="GerMN" evidence="2">
    <location>
        <begin position="89"/>
        <end position="181"/>
    </location>
</feature>
<dbReference type="AlphaFoldDB" id="A0A4Q9E0D5"/>
<gene>
    <name evidence="3" type="ORF">EYB31_01435</name>
</gene>
<dbReference type="InterPro" id="IPR019606">
    <property type="entry name" value="GerMN"/>
</dbReference>
<dbReference type="Pfam" id="PF10646">
    <property type="entry name" value="Germane"/>
    <property type="match status" value="2"/>
</dbReference>
<feature type="region of interest" description="Disordered" evidence="1">
    <location>
        <begin position="27"/>
        <end position="47"/>
    </location>
</feature>
<comment type="caution">
    <text evidence="3">The sequence shown here is derived from an EMBL/GenBank/DDBJ whole genome shotgun (WGS) entry which is preliminary data.</text>
</comment>
<evidence type="ECO:0000313" key="3">
    <source>
        <dbReference type="EMBL" id="TBL81688.1"/>
    </source>
</evidence>
<evidence type="ECO:0000259" key="2">
    <source>
        <dbReference type="SMART" id="SM00909"/>
    </source>
</evidence>
<evidence type="ECO:0000256" key="1">
    <source>
        <dbReference type="SAM" id="MobiDB-lite"/>
    </source>
</evidence>
<feature type="region of interest" description="Disordered" evidence="1">
    <location>
        <begin position="329"/>
        <end position="349"/>
    </location>
</feature>
<keyword evidence="4" id="KW-1185">Reference proteome</keyword>
<name>A0A4Q9E0D5_9BACL</name>
<evidence type="ECO:0000313" key="4">
    <source>
        <dbReference type="Proteomes" id="UP000293142"/>
    </source>
</evidence>
<dbReference type="OrthoDB" id="1715058at2"/>
<dbReference type="PROSITE" id="PS51257">
    <property type="entry name" value="PROKAR_LIPOPROTEIN"/>
    <property type="match status" value="1"/>
</dbReference>
<reference evidence="3 4" key="1">
    <citation type="submission" date="2019-02" db="EMBL/GenBank/DDBJ databases">
        <title>Paenibacillus sp. nov., isolated from surface-sterilized tissue of Thalictrum simplex L.</title>
        <authorList>
            <person name="Tuo L."/>
        </authorList>
    </citation>
    <scope>NUCLEOTIDE SEQUENCE [LARGE SCALE GENOMIC DNA]</scope>
    <source>
        <strain evidence="3 4">N2SHLJ1</strain>
    </source>
</reference>
<feature type="domain" description="GerMN" evidence="2">
    <location>
        <begin position="242"/>
        <end position="329"/>
    </location>
</feature>
<sequence length="349" mass="37698">MRKPFKWVRWAAVTGMVVLVASGCSWPGSKSGKPSIDPPPTGADTAAGVQAVPASTSPFSMMQVTIYAKDDKGFVAPVTIDLPKTESVAKKALEYMVDGGPGGKSLPAGFTELIPQGTEIKAINIMKDKKLAIVDFSKRFTDYNLQDERKILEAITWTMTGFPSVEKVQLWVEGKALKEMPVNGTPLDEPLGRTMGINIEKPESVEYGQSTPVTLYFLSQGKNNYQYYVPVTRLVKRTDNIAQAVVDQLIAGPDAKKGLAAVFASGAEVLQLKQADDLITVNFSDKLLGPDKKAPAEGLKAVVLSLTENAGLQTKVQVMVNGDMKVSTTDNQSYAKPVSRPSNLNQIKM</sequence>
<dbReference type="SMART" id="SM00909">
    <property type="entry name" value="Germane"/>
    <property type="match status" value="2"/>
</dbReference>
<organism evidence="3 4">
    <name type="scientific">Paenibacillus thalictri</name>
    <dbReference type="NCBI Taxonomy" id="2527873"/>
    <lineage>
        <taxon>Bacteria</taxon>
        <taxon>Bacillati</taxon>
        <taxon>Bacillota</taxon>
        <taxon>Bacilli</taxon>
        <taxon>Bacillales</taxon>
        <taxon>Paenibacillaceae</taxon>
        <taxon>Paenibacillus</taxon>
    </lineage>
</organism>
<dbReference type="RefSeq" id="WP_131011475.1">
    <property type="nucleotide sequence ID" value="NZ_SIRE01000002.1"/>
</dbReference>